<dbReference type="SMART" id="SM00849">
    <property type="entry name" value="Lactamase_B"/>
    <property type="match status" value="1"/>
</dbReference>
<dbReference type="FunFam" id="1.25.40.880:FF:000001">
    <property type="entry name" value="SDS hydrolase SdsA1"/>
    <property type="match status" value="1"/>
</dbReference>
<dbReference type="Pfam" id="PF14863">
    <property type="entry name" value="Alkyl_sulf_dimr"/>
    <property type="match status" value="1"/>
</dbReference>
<evidence type="ECO:0000256" key="7">
    <source>
        <dbReference type="ARBA" id="ARBA00068034"/>
    </source>
</evidence>
<evidence type="ECO:0000259" key="10">
    <source>
        <dbReference type="SMART" id="SM00849"/>
    </source>
</evidence>
<dbReference type="Proteomes" id="UP000064137">
    <property type="component" value="Chromosome"/>
</dbReference>
<dbReference type="EC" id="3.1.6.21" evidence="6"/>
<dbReference type="GO" id="GO:0018741">
    <property type="term" value="F:linear primary-alkylsulfatase activity"/>
    <property type="evidence" value="ECO:0007669"/>
    <property type="project" value="UniProtKB-EC"/>
</dbReference>
<dbReference type="InterPro" id="IPR029229">
    <property type="entry name" value="Alkyl_sulf_C"/>
</dbReference>
<evidence type="ECO:0000256" key="3">
    <source>
        <dbReference type="ARBA" id="ARBA00022801"/>
    </source>
</evidence>
<dbReference type="InterPro" id="IPR036866">
    <property type="entry name" value="RibonucZ/Hydroxyglut_hydro"/>
</dbReference>
<feature type="chain" id="PRO_5006853291" description="Linear primary-alkylsulfatase" evidence="9">
    <location>
        <begin position="20"/>
        <end position="658"/>
    </location>
</feature>
<keyword evidence="4" id="KW-0862">Zinc</keyword>
<dbReference type="AlphaFoldDB" id="A0A0U4WFB9"/>
<evidence type="ECO:0000256" key="4">
    <source>
        <dbReference type="ARBA" id="ARBA00022833"/>
    </source>
</evidence>
<dbReference type="SUPFAM" id="SSF55718">
    <property type="entry name" value="SCP-like"/>
    <property type="match status" value="1"/>
</dbReference>
<evidence type="ECO:0000313" key="12">
    <source>
        <dbReference type="Proteomes" id="UP000064137"/>
    </source>
</evidence>
<dbReference type="Gene3D" id="1.25.40.880">
    <property type="entry name" value="Alkyl sulfatase, dimerisation domain"/>
    <property type="match status" value="1"/>
</dbReference>
<proteinExistence type="inferred from homology"/>
<dbReference type="InterPro" id="IPR001279">
    <property type="entry name" value="Metallo-B-lactamas"/>
</dbReference>
<name>A0A0U4WFB9_9PSED</name>
<evidence type="ECO:0000313" key="11">
    <source>
        <dbReference type="EMBL" id="ALZ83874.1"/>
    </source>
</evidence>
<accession>A0A0U4WFB9</accession>
<dbReference type="EMBL" id="CP013987">
    <property type="protein sequence ID" value="ALZ83874.1"/>
    <property type="molecule type" value="Genomic_DNA"/>
</dbReference>
<dbReference type="InterPro" id="IPR044097">
    <property type="entry name" value="Bds1/SdsA1_MBL-fold"/>
</dbReference>
<dbReference type="RefSeq" id="WP_059314110.1">
    <property type="nucleotide sequence ID" value="NZ_CP013987.1"/>
</dbReference>
<dbReference type="PANTHER" id="PTHR43223:SF1">
    <property type="entry name" value="ALKYL_ARYL-SULFATASE BDS1"/>
    <property type="match status" value="1"/>
</dbReference>
<dbReference type="PANTHER" id="PTHR43223">
    <property type="entry name" value="ALKYL/ARYL-SULFATASE"/>
    <property type="match status" value="1"/>
</dbReference>
<keyword evidence="2" id="KW-0479">Metal-binding</keyword>
<dbReference type="InterPro" id="IPR036527">
    <property type="entry name" value="SCP2_sterol-bd_dom_sf"/>
</dbReference>
<reference evidence="11 12" key="1">
    <citation type="submission" date="2016-01" db="EMBL/GenBank/DDBJ databases">
        <title>Annotation of Pseudomonas oryzihabitans USDA-ARS-USMARC-56511.</title>
        <authorList>
            <person name="Harhay G.P."/>
            <person name="Harhay D.M."/>
            <person name="Smith T.P.L."/>
            <person name="Bono J.L."/>
            <person name="Heaton M.P."/>
            <person name="Clawson M.L."/>
            <person name="Chitko-Mckown C.G."/>
            <person name="Capik S.F."/>
            <person name="DeDonder K.D."/>
            <person name="Apley M.D."/>
            <person name="Lubbers B.V."/>
            <person name="White B.J."/>
            <person name="Larson R.L."/>
        </authorList>
    </citation>
    <scope>NUCLEOTIDE SEQUENCE [LARGE SCALE GENOMIC DNA]</scope>
    <source>
        <strain evidence="11 12">USDA-ARS-USMARC-56511</strain>
    </source>
</reference>
<feature type="domain" description="Metallo-beta-lactamase" evidence="10">
    <location>
        <begin position="125"/>
        <end position="350"/>
    </location>
</feature>
<dbReference type="GO" id="GO:0018909">
    <property type="term" value="P:dodecyl sulfate metabolic process"/>
    <property type="evidence" value="ECO:0007669"/>
    <property type="project" value="InterPro"/>
</dbReference>
<dbReference type="InterPro" id="IPR029228">
    <property type="entry name" value="Alkyl_sulf_dimr"/>
</dbReference>
<comment type="cofactor">
    <cofactor evidence="1">
        <name>Zn(2+)</name>
        <dbReference type="ChEBI" id="CHEBI:29105"/>
    </cofactor>
</comment>
<gene>
    <name evidence="11" type="ORF">APT59_06495</name>
</gene>
<dbReference type="SUPFAM" id="SSF56281">
    <property type="entry name" value="Metallo-hydrolase/oxidoreductase"/>
    <property type="match status" value="1"/>
</dbReference>
<dbReference type="Pfam" id="PF14864">
    <property type="entry name" value="Alkyl_sulf_C"/>
    <property type="match status" value="1"/>
</dbReference>
<dbReference type="InterPro" id="IPR052195">
    <property type="entry name" value="Bact_Alkyl/Aryl-Sulfatase"/>
</dbReference>
<evidence type="ECO:0000256" key="9">
    <source>
        <dbReference type="SAM" id="SignalP"/>
    </source>
</evidence>
<sequence>MRLSGWMIPLSLIGSLASAAEQASAPQGASPATITANRQLLGVLDFADTSDFDDALRGRIATFPEGVIRDEKGKVVWDLAGYGFLEAPQAPDTVNPSLWRQERLNNIAGLFQVTEGIYQVRGLDLSNMTLIEGKTGVIVIDPLISTETAAAALALYRQQRGNRPVKAVIYSHSHVDHYGGVKGVVSEDQVRSGAVRVYAPNGFLEHAVSENVYAGTAMSRRAQYMYGALLPKSPTGQVGAGLGKTTSRGTVSLIAPTDILGADGEAEVTRTIDGLEVEFQLTPGTEAPAEMNMYLPAYRALGAAENATHTLHNILTIRGAEVRDAKKWSEYLDQTLARYGNRSEVLFAQHHWPTWGRDRVETLLADQRDMYRYIHDQTLRLINLGLTPMEIADTLESLPEPLARRWYNRGYYGTLSHNVRAVYQRYLGFYDGNPANLNPLPPVEAARRYVAVMGGEEQVVSKAQVSYDQGDYRWVAELMKHVVFANPASRRGRELLANALEQMGYQSEAGTWRNAMLMGASELRNGVPPASSTTASPDTLKALTLDMYFDYLGIRLNGPKAARSGDSVLNWIFDDLGETQVLTLRSGVLTHRKAQAVATADATVRLSRSTLDTINLGQTTFDKAIEDGAIVIEGRREAVTQLLANLDDFENVFNIVTP</sequence>
<dbReference type="InterPro" id="IPR038536">
    <property type="entry name" value="Alkyl/aryl-sulf_dimr_sf"/>
</dbReference>
<evidence type="ECO:0000256" key="6">
    <source>
        <dbReference type="ARBA" id="ARBA00066568"/>
    </source>
</evidence>
<dbReference type="Gene3D" id="3.60.15.30">
    <property type="entry name" value="Metallo-beta-lactamase domain"/>
    <property type="match status" value="1"/>
</dbReference>
<protein>
    <recommendedName>
        <fullName evidence="7">Linear primary-alkylsulfatase</fullName>
        <ecNumber evidence="6">3.1.6.21</ecNumber>
    </recommendedName>
    <alternativeName>
        <fullName evidence="8">Type III linear primary-alkylsulfatase</fullName>
    </alternativeName>
</protein>
<dbReference type="CDD" id="cd07710">
    <property type="entry name" value="arylsulfatase_Sdsa1-like_MBL-fold"/>
    <property type="match status" value="1"/>
</dbReference>
<dbReference type="KEGG" id="por:APT59_06495"/>
<evidence type="ECO:0000256" key="2">
    <source>
        <dbReference type="ARBA" id="ARBA00022723"/>
    </source>
</evidence>
<keyword evidence="3" id="KW-0378">Hydrolase</keyword>
<dbReference type="GO" id="GO:0046872">
    <property type="term" value="F:metal ion binding"/>
    <property type="evidence" value="ECO:0007669"/>
    <property type="project" value="UniProtKB-KW"/>
</dbReference>
<evidence type="ECO:0000256" key="5">
    <source>
        <dbReference type="ARBA" id="ARBA00033751"/>
    </source>
</evidence>
<keyword evidence="9" id="KW-0732">Signal</keyword>
<dbReference type="OrthoDB" id="9815874at2"/>
<dbReference type="Gene3D" id="3.30.1050.10">
    <property type="entry name" value="SCP2 sterol-binding domain"/>
    <property type="match status" value="1"/>
</dbReference>
<evidence type="ECO:0000256" key="1">
    <source>
        <dbReference type="ARBA" id="ARBA00001947"/>
    </source>
</evidence>
<evidence type="ECO:0000256" key="8">
    <source>
        <dbReference type="ARBA" id="ARBA00075789"/>
    </source>
</evidence>
<dbReference type="FunFam" id="3.60.15.30:FF:000001">
    <property type="entry name" value="Alkyl/aryl-sulfatase BDS1"/>
    <property type="match status" value="1"/>
</dbReference>
<dbReference type="GO" id="GO:0046983">
    <property type="term" value="F:protein dimerization activity"/>
    <property type="evidence" value="ECO:0007669"/>
    <property type="project" value="InterPro"/>
</dbReference>
<comment type="similarity">
    <text evidence="5">Belongs to the metallo-beta-lactamase superfamily. Type III sulfatase family.</text>
</comment>
<organism evidence="11 12">
    <name type="scientific">Pseudomonas oryzihabitans</name>
    <dbReference type="NCBI Taxonomy" id="47885"/>
    <lineage>
        <taxon>Bacteria</taxon>
        <taxon>Pseudomonadati</taxon>
        <taxon>Pseudomonadota</taxon>
        <taxon>Gammaproteobacteria</taxon>
        <taxon>Pseudomonadales</taxon>
        <taxon>Pseudomonadaceae</taxon>
        <taxon>Pseudomonas</taxon>
    </lineage>
</organism>
<dbReference type="Pfam" id="PF00753">
    <property type="entry name" value="Lactamase_B"/>
    <property type="match status" value="1"/>
</dbReference>
<feature type="signal peptide" evidence="9">
    <location>
        <begin position="1"/>
        <end position="19"/>
    </location>
</feature>